<reference evidence="1 2" key="1">
    <citation type="submission" date="2018-09" db="EMBL/GenBank/DDBJ databases">
        <authorList>
            <person name="Grouzdev D.S."/>
            <person name="Krutkina M.S."/>
        </authorList>
    </citation>
    <scope>NUCLEOTIDE SEQUENCE [LARGE SCALE GENOMIC DNA]</scope>
    <source>
        <strain evidence="1 2">RmlP001</strain>
    </source>
</reference>
<organism evidence="1 2">
    <name type="scientific">Lichenibacterium ramalinae</name>
    <dbReference type="NCBI Taxonomy" id="2316527"/>
    <lineage>
        <taxon>Bacteria</taxon>
        <taxon>Pseudomonadati</taxon>
        <taxon>Pseudomonadota</taxon>
        <taxon>Alphaproteobacteria</taxon>
        <taxon>Hyphomicrobiales</taxon>
        <taxon>Lichenihabitantaceae</taxon>
        <taxon>Lichenibacterium</taxon>
    </lineage>
</organism>
<accession>A0A4Q2R4F7</accession>
<comment type="caution">
    <text evidence="1">The sequence shown here is derived from an EMBL/GenBank/DDBJ whole genome shotgun (WGS) entry which is preliminary data.</text>
</comment>
<dbReference type="AlphaFoldDB" id="A0A4Q2R4F7"/>
<dbReference type="EMBL" id="QYBC01000041">
    <property type="protein sequence ID" value="RYB01426.1"/>
    <property type="molecule type" value="Genomic_DNA"/>
</dbReference>
<reference evidence="1 2" key="2">
    <citation type="submission" date="2019-02" db="EMBL/GenBank/DDBJ databases">
        <title>'Lichenibacterium ramalinii' gen. nov. sp. nov., 'Lichenibacterium minor' gen. nov. sp. nov.</title>
        <authorList>
            <person name="Pankratov T."/>
        </authorList>
    </citation>
    <scope>NUCLEOTIDE SEQUENCE [LARGE SCALE GENOMIC DNA]</scope>
    <source>
        <strain evidence="1 2">RmlP001</strain>
    </source>
</reference>
<protein>
    <submittedName>
        <fullName evidence="1">Uncharacterized protein</fullName>
    </submittedName>
</protein>
<sequence>MTRRARHIAGLAMWAADRPSYRLKLGSLVVPFDLLTDDALADLRTRLARDLRQERRRIEANRPFYVAAALAAGHRLPPETARLAAA</sequence>
<evidence type="ECO:0000313" key="1">
    <source>
        <dbReference type="EMBL" id="RYB01426.1"/>
    </source>
</evidence>
<dbReference type="RefSeq" id="WP_129222195.1">
    <property type="nucleotide sequence ID" value="NZ_QYBC01000041.1"/>
</dbReference>
<proteinExistence type="predicted"/>
<dbReference type="Proteomes" id="UP000289411">
    <property type="component" value="Unassembled WGS sequence"/>
</dbReference>
<name>A0A4Q2R4F7_9HYPH</name>
<keyword evidence="2" id="KW-1185">Reference proteome</keyword>
<evidence type="ECO:0000313" key="2">
    <source>
        <dbReference type="Proteomes" id="UP000289411"/>
    </source>
</evidence>
<gene>
    <name evidence="1" type="ORF">D3272_26230</name>
</gene>